<feature type="non-terminal residue" evidence="1">
    <location>
        <position position="1"/>
    </location>
</feature>
<name>A0A0S7EPJ9_9TELE</name>
<feature type="non-terminal residue" evidence="1">
    <location>
        <position position="107"/>
    </location>
</feature>
<accession>A0A0S7EPJ9</accession>
<reference evidence="1" key="1">
    <citation type="submission" date="2014-12" db="EMBL/GenBank/DDBJ databases">
        <title>Parallel Evolution in Life History Adaptation Evident in the Tissue-Specific Poeciliopsis prolifica transcriptome.</title>
        <authorList>
            <person name="Jue N.K."/>
            <person name="Foley R.J."/>
            <person name="Obergfell C."/>
            <person name="Reznick D.N."/>
            <person name="O'Neill R.J."/>
            <person name="O'Neill M.J."/>
        </authorList>
    </citation>
    <scope>NUCLEOTIDE SEQUENCE</scope>
</reference>
<organism evidence="1">
    <name type="scientific">Poeciliopsis prolifica</name>
    <name type="common">blackstripe livebearer</name>
    <dbReference type="NCBI Taxonomy" id="188132"/>
    <lineage>
        <taxon>Eukaryota</taxon>
        <taxon>Metazoa</taxon>
        <taxon>Chordata</taxon>
        <taxon>Craniata</taxon>
        <taxon>Vertebrata</taxon>
        <taxon>Euteleostomi</taxon>
        <taxon>Actinopterygii</taxon>
        <taxon>Neopterygii</taxon>
        <taxon>Teleostei</taxon>
        <taxon>Neoteleostei</taxon>
        <taxon>Acanthomorphata</taxon>
        <taxon>Ovalentaria</taxon>
        <taxon>Atherinomorphae</taxon>
        <taxon>Cyprinodontiformes</taxon>
        <taxon>Poeciliidae</taxon>
        <taxon>Poeciliinae</taxon>
        <taxon>Poeciliopsis</taxon>
    </lineage>
</organism>
<proteinExistence type="predicted"/>
<evidence type="ECO:0000313" key="1">
    <source>
        <dbReference type="EMBL" id="JAO05688.1"/>
    </source>
</evidence>
<sequence length="107" mass="11925">PGLCSLQHHPGQIKLQLYNDGRMGKNIYAEIRKKKRKLCRSLSVASTRASFLCGSSEQMQKLRFAASCIHTTSPLPRLLLALHALRGTPSTCLSTEQCCRTPHTHTH</sequence>
<dbReference type="AlphaFoldDB" id="A0A0S7EPJ9"/>
<gene>
    <name evidence="1" type="primary">PPUP8577</name>
</gene>
<dbReference type="EMBL" id="GBYX01475989">
    <property type="protein sequence ID" value="JAO05688.1"/>
    <property type="molecule type" value="Transcribed_RNA"/>
</dbReference>
<protein>
    <submittedName>
        <fullName evidence="1">PPUP8577</fullName>
    </submittedName>
</protein>